<gene>
    <name evidence="2" type="ORF">D7I44_09515</name>
</gene>
<evidence type="ECO:0000313" key="2">
    <source>
        <dbReference type="EMBL" id="AYG05352.1"/>
    </source>
</evidence>
<reference evidence="2 3" key="1">
    <citation type="submission" date="2018-09" db="EMBL/GenBank/DDBJ databases">
        <title>Genome sequencing of strain 2DFW10M-5.</title>
        <authorList>
            <person name="Heo J."/>
            <person name="Kim S.-J."/>
            <person name="Kwon S.-W."/>
        </authorList>
    </citation>
    <scope>NUCLEOTIDE SEQUENCE [LARGE SCALE GENOMIC DNA]</scope>
    <source>
        <strain evidence="2 3">2DFW10M-5</strain>
    </source>
</reference>
<feature type="transmembrane region" description="Helical" evidence="1">
    <location>
        <begin position="19"/>
        <end position="38"/>
    </location>
</feature>
<sequence>MTTDAPTVELLEAVRKCTWIYGVTNAVVVATVIGSAVLGGSPSAFMWVRALILLAVAPLLLWFVRRAARGNREALGRIRIMATVLPIAIIVVDLIPGVCPAWYAALQGIGAIALVPVAVIAWRVASHSSRPAGQTR</sequence>
<protein>
    <submittedName>
        <fullName evidence="2">Uncharacterized protein</fullName>
    </submittedName>
</protein>
<dbReference type="Proteomes" id="UP000275069">
    <property type="component" value="Chromosome"/>
</dbReference>
<dbReference type="OrthoDB" id="3874262at2"/>
<dbReference type="EMBL" id="CP032624">
    <property type="protein sequence ID" value="AYG05352.1"/>
    <property type="molecule type" value="Genomic_DNA"/>
</dbReference>
<dbReference type="KEGG" id="gry:D7I44_09515"/>
<evidence type="ECO:0000256" key="1">
    <source>
        <dbReference type="SAM" id="Phobius"/>
    </source>
</evidence>
<dbReference type="AlphaFoldDB" id="A0A387BRY9"/>
<proteinExistence type="predicted"/>
<feature type="transmembrane region" description="Helical" evidence="1">
    <location>
        <begin position="44"/>
        <end position="64"/>
    </location>
</feature>
<keyword evidence="3" id="KW-1185">Reference proteome</keyword>
<name>A0A387BRY9_9MICO</name>
<keyword evidence="1" id="KW-1133">Transmembrane helix</keyword>
<feature type="transmembrane region" description="Helical" evidence="1">
    <location>
        <begin position="76"/>
        <end position="95"/>
    </location>
</feature>
<keyword evidence="1" id="KW-0472">Membrane</keyword>
<keyword evidence="1" id="KW-0812">Transmembrane</keyword>
<accession>A0A387BRY9</accession>
<feature type="transmembrane region" description="Helical" evidence="1">
    <location>
        <begin position="101"/>
        <end position="122"/>
    </location>
</feature>
<evidence type="ECO:0000313" key="3">
    <source>
        <dbReference type="Proteomes" id="UP000275069"/>
    </source>
</evidence>
<organism evidence="2 3">
    <name type="scientific">Gryllotalpicola protaetiae</name>
    <dbReference type="NCBI Taxonomy" id="2419771"/>
    <lineage>
        <taxon>Bacteria</taxon>
        <taxon>Bacillati</taxon>
        <taxon>Actinomycetota</taxon>
        <taxon>Actinomycetes</taxon>
        <taxon>Micrococcales</taxon>
        <taxon>Microbacteriaceae</taxon>
        <taxon>Gryllotalpicola</taxon>
    </lineage>
</organism>